<dbReference type="Gene3D" id="2.60.120.260">
    <property type="entry name" value="Galactose-binding domain-like"/>
    <property type="match status" value="2"/>
</dbReference>
<dbReference type="Gene3D" id="2.60.40.1180">
    <property type="entry name" value="Golgi alpha-mannosidase II"/>
    <property type="match status" value="2"/>
</dbReference>
<dbReference type="Gene3D" id="3.20.20.80">
    <property type="entry name" value="Glycosidases"/>
    <property type="match status" value="1"/>
</dbReference>
<dbReference type="Pfam" id="PF01055">
    <property type="entry name" value="Glyco_hydro_31_2nd"/>
    <property type="match status" value="1"/>
</dbReference>
<dbReference type="SUPFAM" id="SSF49785">
    <property type="entry name" value="Galactose-binding domain-like"/>
    <property type="match status" value="2"/>
</dbReference>
<dbReference type="CDD" id="cd04083">
    <property type="entry name" value="CBM35_Lmo2446-like"/>
    <property type="match status" value="2"/>
</dbReference>
<reference evidence="6 7" key="4">
    <citation type="journal article" date="2020" name="Sci. Rep.">
        <title>beta-carboline chemical signals induce reveromycin production through a LuxR family regulator in Streptomyces sp. SN-593.</title>
        <authorList>
            <person name="Panthee S."/>
            <person name="Kito N."/>
            <person name="Hayashi T."/>
            <person name="Shimizu T."/>
            <person name="Ishikawa J."/>
            <person name="Hamamoto H."/>
            <person name="Osada H."/>
            <person name="Takahashi S."/>
        </authorList>
    </citation>
    <scope>NUCLEOTIDE SEQUENCE [LARGE SCALE GENOMIC DNA]</scope>
    <source>
        <strain evidence="6 7">SN-593</strain>
    </source>
</reference>
<dbReference type="GO" id="GO:0030246">
    <property type="term" value="F:carbohydrate binding"/>
    <property type="evidence" value="ECO:0007669"/>
    <property type="project" value="InterPro"/>
</dbReference>
<feature type="signal peptide" evidence="4">
    <location>
        <begin position="1"/>
        <end position="36"/>
    </location>
</feature>
<keyword evidence="7" id="KW-1185">Reference proteome</keyword>
<dbReference type="SUPFAM" id="SSF51445">
    <property type="entry name" value="(Trans)glycosidases"/>
    <property type="match status" value="1"/>
</dbReference>
<dbReference type="PROSITE" id="PS51175">
    <property type="entry name" value="CBM6"/>
    <property type="match status" value="2"/>
</dbReference>
<reference evidence="6 7" key="2">
    <citation type="journal article" date="2011" name="J. Antibiot.">
        <title>Furaquinocins I and J: novel polyketide isoprenoid hybrid compounds from Streptomyces reveromyceticus SN-593.</title>
        <authorList>
            <person name="Panthee S."/>
            <person name="Takahashi S."/>
            <person name="Takagi H."/>
            <person name="Nogawa T."/>
            <person name="Oowada E."/>
            <person name="Uramoto M."/>
            <person name="Osada H."/>
        </authorList>
    </citation>
    <scope>NUCLEOTIDE SEQUENCE [LARGE SCALE GENOMIC DNA]</scope>
    <source>
        <strain evidence="6 7">SN-593</strain>
    </source>
</reference>
<dbReference type="SUPFAM" id="SSF51011">
    <property type="entry name" value="Glycosyl hydrolase domain"/>
    <property type="match status" value="1"/>
</dbReference>
<dbReference type="EMBL" id="AP018365">
    <property type="protein sequence ID" value="BBB01494.1"/>
    <property type="molecule type" value="Genomic_DNA"/>
</dbReference>
<evidence type="ECO:0000256" key="3">
    <source>
        <dbReference type="RuleBase" id="RU361185"/>
    </source>
</evidence>
<organism evidence="6 7">
    <name type="scientific">Actinacidiphila reveromycinica</name>
    <dbReference type="NCBI Taxonomy" id="659352"/>
    <lineage>
        <taxon>Bacteria</taxon>
        <taxon>Bacillati</taxon>
        <taxon>Actinomycetota</taxon>
        <taxon>Actinomycetes</taxon>
        <taxon>Kitasatosporales</taxon>
        <taxon>Streptomycetaceae</taxon>
        <taxon>Actinacidiphila</taxon>
    </lineage>
</organism>
<evidence type="ECO:0000256" key="2">
    <source>
        <dbReference type="ARBA" id="ARBA00022729"/>
    </source>
</evidence>
<evidence type="ECO:0000313" key="6">
    <source>
        <dbReference type="EMBL" id="BBB01494.1"/>
    </source>
</evidence>
<feature type="domain" description="CBM6" evidence="5">
    <location>
        <begin position="151"/>
        <end position="280"/>
    </location>
</feature>
<dbReference type="InterPro" id="IPR017853">
    <property type="entry name" value="GH"/>
</dbReference>
<reference evidence="6 7" key="1">
    <citation type="journal article" date="2010" name="J. Bacteriol.">
        <title>Biochemical characterization of a novel indole prenyltransferase from Streptomyces sp. SN-593.</title>
        <authorList>
            <person name="Takahashi S."/>
            <person name="Takagi H."/>
            <person name="Toyoda A."/>
            <person name="Uramoto M."/>
            <person name="Nogawa T."/>
            <person name="Ueki M."/>
            <person name="Sakaki Y."/>
            <person name="Osada H."/>
        </authorList>
    </citation>
    <scope>NUCLEOTIDE SEQUENCE [LARGE SCALE GENOMIC DNA]</scope>
    <source>
        <strain evidence="6 7">SN-593</strain>
    </source>
</reference>
<evidence type="ECO:0000256" key="1">
    <source>
        <dbReference type="ARBA" id="ARBA00007806"/>
    </source>
</evidence>
<dbReference type="SMART" id="SM00606">
    <property type="entry name" value="CBD_IV"/>
    <property type="match status" value="1"/>
</dbReference>
<reference evidence="6 7" key="3">
    <citation type="journal article" date="2011" name="Nat. Chem. Biol.">
        <title>Reveromycin A biosynthesis uses RevG and RevJ for stereospecific spiroacetal formation.</title>
        <authorList>
            <person name="Takahashi S."/>
            <person name="Toyoda A."/>
            <person name="Sekiyama Y."/>
            <person name="Takagi H."/>
            <person name="Nogawa T."/>
            <person name="Uramoto M."/>
            <person name="Suzuki R."/>
            <person name="Koshino H."/>
            <person name="Kumano T."/>
            <person name="Panthee S."/>
            <person name="Dairi T."/>
            <person name="Ishikawa J."/>
            <person name="Ikeda H."/>
            <person name="Sakaki Y."/>
            <person name="Osada H."/>
        </authorList>
    </citation>
    <scope>NUCLEOTIDE SEQUENCE [LARGE SCALE GENOMIC DNA]</scope>
    <source>
        <strain evidence="6 7">SN-593</strain>
    </source>
</reference>
<dbReference type="InterPro" id="IPR005084">
    <property type="entry name" value="CBM6"/>
</dbReference>
<dbReference type="InterPro" id="IPR013780">
    <property type="entry name" value="Glyco_hydro_b"/>
</dbReference>
<protein>
    <submittedName>
        <fullName evidence="6">Putative glycoside hydrolase</fullName>
    </submittedName>
</protein>
<dbReference type="GO" id="GO:0004553">
    <property type="term" value="F:hydrolase activity, hydrolyzing O-glycosyl compounds"/>
    <property type="evidence" value="ECO:0007669"/>
    <property type="project" value="InterPro"/>
</dbReference>
<dbReference type="PANTHER" id="PTHR43863:SF2">
    <property type="entry name" value="MALTASE-GLUCOAMYLASE"/>
    <property type="match status" value="1"/>
</dbReference>
<comment type="similarity">
    <text evidence="1 3">Belongs to the glycosyl hydrolase 31 family.</text>
</comment>
<evidence type="ECO:0000256" key="4">
    <source>
        <dbReference type="SAM" id="SignalP"/>
    </source>
</evidence>
<evidence type="ECO:0000259" key="5">
    <source>
        <dbReference type="PROSITE" id="PS51175"/>
    </source>
</evidence>
<dbReference type="KEGG" id="arev:RVR_8938"/>
<sequence>MSPARARRRSLTVRRRLAVLAAAATVATVLTGTGQAASAHSGVSPRIPTVNAGDARFEVLSPTLIRTEYAGDGQFTDSPTFNAIGRDSFTSTPYTSSTSDGWLTVRTSKVTLRYKLDSGAFTAQNLTVQQNAGTTPVTATPWNGLTCTVGALCEAESLSASGVSTAGDHTGATGTGFLAGFTATGNAVTADVDAASAGGYEFDARYANAVGGDGKDVTRTLSLSVDGGKATTVSLPVTADWNTWAVAKVPLTLTAGHHTVTLSHAAADSGNVNLDSIAVVTPGASYPSTSATAITDCRFGVSCESEAGRATGSAKVATDHAGYSGSGFVAELNQGAGLTHRVVGVPAAGTYLLRLRYANGTGGDNLHQTRTMTVTAGGTTSTLSLPATADWDTWSTASIPVTLAAGSDDITLGCPDATSCHVNADTVSVTAQNATAPPPHTALGGYRRGLDGVNGDNGDPAITPGLLYRDGWYLLDDTSSALYSTATGTASARPGHGGAPYQDGYLFGYGHDYQQALKDLATLTGPSELLPEWAYGVWYSEYMDRSAADYENTILPAFRSEDVPLDVLVTDTDFKSPATWDGWEMDPSKFPDEKAFFAWAQSQGLHNTLNIHPSIVSTDPQFAQAEATAKNKLAKSGCDGTVCTYTFDFGDPDQLKAYLGLHQTMEQDGADFWWLDWCCDNSQSTLAGVTPDAWINQQYATDADKTVGRGFVLSRAFGSLQSGGYSSPTGLPTGPWADKRTTVHFTGDTSSSWGTLKYEVGYTPGESASTGLSAVSHDIGGFNDTTGLKGAETYTDGGQQKSTTKLPDDLYARWVQLGTFQPVDRLHGNHSDRLPWQYGTAARTSADKFLNLREDLLPYTYTLAQQANATGIPVVRPMYLQYPEEDSAYTTADSEYMYGPDMLVAPVTTPGTTATTSVWLPPGTTWTDYFTGKTYPGGTTQTVTTGLDTMPVFVRAGAVVPTRTDHVADDANNPLDKVTLTVTTGASGSFSLYEDDGTSAVPARSATTSVHYTENKGGVHTLRIGAADGSFHGQVADRQWTVTFRGVDTATAVAASGTRLPRTAWHYSSADHSLTVTLPARSVRTATTVTFH</sequence>
<dbReference type="Pfam" id="PF03422">
    <property type="entry name" value="CBM_6"/>
    <property type="match status" value="2"/>
</dbReference>
<dbReference type="Proteomes" id="UP000595703">
    <property type="component" value="Chromosome"/>
</dbReference>
<keyword evidence="3" id="KW-0326">Glycosidase</keyword>
<proteinExistence type="inferred from homology"/>
<dbReference type="InterPro" id="IPR033403">
    <property type="entry name" value="DUF5110"/>
</dbReference>
<keyword evidence="3 6" id="KW-0378">Hydrolase</keyword>
<dbReference type="InterPro" id="IPR006584">
    <property type="entry name" value="Cellulose-bd_IV"/>
</dbReference>
<dbReference type="InterPro" id="IPR051816">
    <property type="entry name" value="Glycosyl_Hydrolase_31"/>
</dbReference>
<dbReference type="InterPro" id="IPR000322">
    <property type="entry name" value="Glyco_hydro_31_TIM"/>
</dbReference>
<dbReference type="InterPro" id="IPR008979">
    <property type="entry name" value="Galactose-bd-like_sf"/>
</dbReference>
<feature type="chain" id="PRO_5038560278" evidence="4">
    <location>
        <begin position="37"/>
        <end position="1092"/>
    </location>
</feature>
<keyword evidence="2 4" id="KW-0732">Signal</keyword>
<gene>
    <name evidence="6" type="ORF">RVR_8938</name>
</gene>
<dbReference type="AlphaFoldDB" id="A0A7U3UZK3"/>
<dbReference type="InterPro" id="IPR048395">
    <property type="entry name" value="Glyco_hydro_31_C"/>
</dbReference>
<accession>A0A7U3UZK3</accession>
<dbReference type="PANTHER" id="PTHR43863">
    <property type="entry name" value="HYDROLASE, PUTATIVE (AFU_ORTHOLOGUE AFUA_1G03140)-RELATED"/>
    <property type="match status" value="1"/>
</dbReference>
<feature type="domain" description="CBM6" evidence="5">
    <location>
        <begin position="301"/>
        <end position="430"/>
    </location>
</feature>
<dbReference type="GO" id="GO:0005975">
    <property type="term" value="P:carbohydrate metabolic process"/>
    <property type="evidence" value="ECO:0007669"/>
    <property type="project" value="InterPro"/>
</dbReference>
<dbReference type="Pfam" id="PF17137">
    <property type="entry name" value="DUF5110"/>
    <property type="match status" value="1"/>
</dbReference>
<dbReference type="Pfam" id="PF21365">
    <property type="entry name" value="Glyco_hydro_31_3rd"/>
    <property type="match status" value="1"/>
</dbReference>
<name>A0A7U3UZK3_9ACTN</name>
<evidence type="ECO:0000313" key="7">
    <source>
        <dbReference type="Proteomes" id="UP000595703"/>
    </source>
</evidence>